<organism evidence="4 5">
    <name type="scientific">Geoanaerobacter pelophilus</name>
    <dbReference type="NCBI Taxonomy" id="60036"/>
    <lineage>
        <taxon>Bacteria</taxon>
        <taxon>Pseudomonadati</taxon>
        <taxon>Thermodesulfobacteriota</taxon>
        <taxon>Desulfuromonadia</taxon>
        <taxon>Geobacterales</taxon>
        <taxon>Geobacteraceae</taxon>
        <taxon>Geoanaerobacter</taxon>
    </lineage>
</organism>
<keyword evidence="1" id="KW-0597">Phosphoprotein</keyword>
<name>A0AAW4L658_9BACT</name>
<dbReference type="SUPFAM" id="SSF52172">
    <property type="entry name" value="CheY-like"/>
    <property type="match status" value="1"/>
</dbReference>
<dbReference type="Pfam" id="PF00072">
    <property type="entry name" value="Response_reg"/>
    <property type="match status" value="1"/>
</dbReference>
<dbReference type="AlphaFoldDB" id="A0AAW4L658"/>
<sequence length="315" mass="35058">MQNANTAVLLESDTNELEIVEFRVDECDGEGRTIPCYYGVNVAKVREIIRLPHLWKVLNGHPAVPGMIKLRDKVITVVDLAVMLNKNVGDMQADRVVVLEFNRLVVAVMVHSVSRIYRISWEQVEPPVKTASSSQVTGLVKMNDRIILVLDFEKIIGELFEEYALGADIPLLPEGSHDADRSKYTILVADDSPFIRNTITLSLRTAGYQVIEADNGEEALNIILNLQAKAQAKGGTITDLVSLLISDIEMPKMDGLHLTSRIKKDEKLAELPIIIFSSLASEDNIRKWEALGAVDILTKPDLPKLVEKIDQLILQ</sequence>
<evidence type="ECO:0000313" key="5">
    <source>
        <dbReference type="Proteomes" id="UP000811899"/>
    </source>
</evidence>
<feature type="domain" description="Response regulatory" evidence="2">
    <location>
        <begin position="185"/>
        <end position="314"/>
    </location>
</feature>
<dbReference type="GO" id="GO:0006935">
    <property type="term" value="P:chemotaxis"/>
    <property type="evidence" value="ECO:0007669"/>
    <property type="project" value="InterPro"/>
</dbReference>
<dbReference type="EMBL" id="JAHCVJ010000011">
    <property type="protein sequence ID" value="MBT0666388.1"/>
    <property type="molecule type" value="Genomic_DNA"/>
</dbReference>
<dbReference type="InterPro" id="IPR011006">
    <property type="entry name" value="CheY-like_superfamily"/>
</dbReference>
<gene>
    <name evidence="4" type="ORF">KI809_18935</name>
</gene>
<accession>A0AAW4L658</accession>
<dbReference type="InterPro" id="IPR002545">
    <property type="entry name" value="CheW-lke_dom"/>
</dbReference>
<dbReference type="GO" id="GO:0000160">
    <property type="term" value="P:phosphorelay signal transduction system"/>
    <property type="evidence" value="ECO:0007669"/>
    <property type="project" value="InterPro"/>
</dbReference>
<dbReference type="SMART" id="SM00448">
    <property type="entry name" value="REC"/>
    <property type="match status" value="1"/>
</dbReference>
<protein>
    <submittedName>
        <fullName evidence="4">Chemotaxis protein</fullName>
    </submittedName>
</protein>
<dbReference type="InterPro" id="IPR036061">
    <property type="entry name" value="CheW-like_dom_sf"/>
</dbReference>
<proteinExistence type="predicted"/>
<comment type="caution">
    <text evidence="4">The sequence shown here is derived from an EMBL/GenBank/DDBJ whole genome shotgun (WGS) entry which is preliminary data.</text>
</comment>
<dbReference type="RefSeq" id="WP_214173162.1">
    <property type="nucleotide sequence ID" value="NZ_JAHCVJ010000011.1"/>
</dbReference>
<evidence type="ECO:0000259" key="3">
    <source>
        <dbReference type="PROSITE" id="PS50851"/>
    </source>
</evidence>
<dbReference type="PROSITE" id="PS50851">
    <property type="entry name" value="CHEW"/>
    <property type="match status" value="1"/>
</dbReference>
<dbReference type="SUPFAM" id="SSF50341">
    <property type="entry name" value="CheW-like"/>
    <property type="match status" value="1"/>
</dbReference>
<dbReference type="InterPro" id="IPR024181">
    <property type="entry name" value="Chemotax_regulator_CheV"/>
</dbReference>
<dbReference type="Gene3D" id="2.40.50.180">
    <property type="entry name" value="CheA-289, Domain 4"/>
    <property type="match status" value="1"/>
</dbReference>
<evidence type="ECO:0000259" key="2">
    <source>
        <dbReference type="PROSITE" id="PS50110"/>
    </source>
</evidence>
<dbReference type="SMART" id="SM00260">
    <property type="entry name" value="CheW"/>
    <property type="match status" value="1"/>
</dbReference>
<dbReference type="PANTHER" id="PTHR47233">
    <property type="entry name" value="CHEMOTAXIS PROTEIN CHEV"/>
    <property type="match status" value="1"/>
</dbReference>
<dbReference type="Proteomes" id="UP000811899">
    <property type="component" value="Unassembled WGS sequence"/>
</dbReference>
<keyword evidence="5" id="KW-1185">Reference proteome</keyword>
<evidence type="ECO:0000313" key="4">
    <source>
        <dbReference type="EMBL" id="MBT0666388.1"/>
    </source>
</evidence>
<dbReference type="Pfam" id="PF01584">
    <property type="entry name" value="CheW"/>
    <property type="match status" value="1"/>
</dbReference>
<reference evidence="4 5" key="1">
    <citation type="submission" date="2021-05" db="EMBL/GenBank/DDBJ databases">
        <title>The draft genome of Geobacter pelophilus DSM 12255.</title>
        <authorList>
            <person name="Xu Z."/>
            <person name="Masuda Y."/>
            <person name="Itoh H."/>
            <person name="Senoo K."/>
        </authorList>
    </citation>
    <scope>NUCLEOTIDE SEQUENCE [LARGE SCALE GENOMIC DNA]</scope>
    <source>
        <strain evidence="4 5">DSM 12255</strain>
    </source>
</reference>
<dbReference type="Gene3D" id="3.40.50.2300">
    <property type="match status" value="1"/>
</dbReference>
<feature type="domain" description="CheW-like" evidence="3">
    <location>
        <begin position="16"/>
        <end position="161"/>
    </location>
</feature>
<feature type="modified residue" description="4-aspartylphosphate" evidence="1">
    <location>
        <position position="247"/>
    </location>
</feature>
<dbReference type="InterPro" id="IPR001789">
    <property type="entry name" value="Sig_transdc_resp-reg_receiver"/>
</dbReference>
<dbReference type="Gene3D" id="2.30.30.40">
    <property type="entry name" value="SH3 Domains"/>
    <property type="match status" value="1"/>
</dbReference>
<dbReference type="PIRSF" id="PIRSF002867">
    <property type="entry name" value="CheV"/>
    <property type="match status" value="1"/>
</dbReference>
<dbReference type="PANTHER" id="PTHR47233:SF3">
    <property type="entry name" value="CHEMOTAXIS PROTEIN CHEV"/>
    <property type="match status" value="1"/>
</dbReference>
<evidence type="ECO:0000256" key="1">
    <source>
        <dbReference type="PROSITE-ProRule" id="PRU00169"/>
    </source>
</evidence>
<dbReference type="PROSITE" id="PS50110">
    <property type="entry name" value="RESPONSE_REGULATORY"/>
    <property type="match status" value="1"/>
</dbReference>